<dbReference type="PROSITE" id="PS50943">
    <property type="entry name" value="HTH_CROC1"/>
    <property type="match status" value="1"/>
</dbReference>
<dbReference type="SUPFAM" id="SSF47413">
    <property type="entry name" value="lambda repressor-like DNA-binding domains"/>
    <property type="match status" value="1"/>
</dbReference>
<dbReference type="Pfam" id="PF01381">
    <property type="entry name" value="HTH_3"/>
    <property type="match status" value="1"/>
</dbReference>
<dbReference type="PANTHER" id="PTHR46558">
    <property type="entry name" value="TRACRIPTIONAL REGULATORY PROTEIN-RELATED-RELATED"/>
    <property type="match status" value="1"/>
</dbReference>
<name>A0A1H3WPV8_SELRU</name>
<protein>
    <submittedName>
        <fullName evidence="3">DNA-binding transcriptional regulator, XRE-family HTH domain</fullName>
    </submittedName>
</protein>
<dbReference type="AlphaFoldDB" id="A0A1H3WPV8"/>
<evidence type="ECO:0000313" key="4">
    <source>
        <dbReference type="Proteomes" id="UP000183469"/>
    </source>
</evidence>
<gene>
    <name evidence="3" type="ORF">SAMN05660648_01093</name>
</gene>
<dbReference type="GO" id="GO:0003677">
    <property type="term" value="F:DNA binding"/>
    <property type="evidence" value="ECO:0007669"/>
    <property type="project" value="UniProtKB-KW"/>
</dbReference>
<dbReference type="PANTHER" id="PTHR46558:SF11">
    <property type="entry name" value="HTH-TYPE TRANSCRIPTIONAL REGULATOR XRE"/>
    <property type="match status" value="1"/>
</dbReference>
<reference evidence="3 4" key="1">
    <citation type="submission" date="2016-10" db="EMBL/GenBank/DDBJ databases">
        <authorList>
            <person name="de Groot N.N."/>
        </authorList>
    </citation>
    <scope>NUCLEOTIDE SEQUENCE [LARGE SCALE GENOMIC DNA]</scope>
    <source>
        <strain evidence="3 4">DSM 2872</strain>
    </source>
</reference>
<evidence type="ECO:0000313" key="3">
    <source>
        <dbReference type="EMBL" id="SDZ89186.1"/>
    </source>
</evidence>
<dbReference type="InterPro" id="IPR001387">
    <property type="entry name" value="Cro/C1-type_HTH"/>
</dbReference>
<dbReference type="SMART" id="SM00530">
    <property type="entry name" value="HTH_XRE"/>
    <property type="match status" value="1"/>
</dbReference>
<dbReference type="InterPro" id="IPR010982">
    <property type="entry name" value="Lambda_DNA-bd_dom_sf"/>
</dbReference>
<dbReference type="CDD" id="cd00093">
    <property type="entry name" value="HTH_XRE"/>
    <property type="match status" value="1"/>
</dbReference>
<accession>A0A1H3WPV8</accession>
<feature type="domain" description="HTH cro/C1-type" evidence="2">
    <location>
        <begin position="16"/>
        <end position="70"/>
    </location>
</feature>
<proteinExistence type="predicted"/>
<dbReference type="OrthoDB" id="1666303at2"/>
<dbReference type="Gene3D" id="1.10.260.40">
    <property type="entry name" value="lambda repressor-like DNA-binding domains"/>
    <property type="match status" value="1"/>
</dbReference>
<dbReference type="EMBL" id="FNQG01000004">
    <property type="protein sequence ID" value="SDZ89186.1"/>
    <property type="molecule type" value="Genomic_DNA"/>
</dbReference>
<sequence>MKILYRQGVIRIENKLQYLRELHDLKQQEVADALGVSLSTYANYESGRRSPDIDLLISLADFYGMSLDELTGHKVKDSNAMHLSPQALRVLKSFNQLSRPIQEWYIAHIDFDAKTSHTLAGAASPAIKFETVAETGQQK</sequence>
<organism evidence="3 4">
    <name type="scientific">Selenomonas ruminantium</name>
    <dbReference type="NCBI Taxonomy" id="971"/>
    <lineage>
        <taxon>Bacteria</taxon>
        <taxon>Bacillati</taxon>
        <taxon>Bacillota</taxon>
        <taxon>Negativicutes</taxon>
        <taxon>Selenomonadales</taxon>
        <taxon>Selenomonadaceae</taxon>
        <taxon>Selenomonas</taxon>
    </lineage>
</organism>
<evidence type="ECO:0000259" key="2">
    <source>
        <dbReference type="PROSITE" id="PS50943"/>
    </source>
</evidence>
<dbReference type="Proteomes" id="UP000183469">
    <property type="component" value="Unassembled WGS sequence"/>
</dbReference>
<keyword evidence="1 3" id="KW-0238">DNA-binding</keyword>
<evidence type="ECO:0000256" key="1">
    <source>
        <dbReference type="ARBA" id="ARBA00023125"/>
    </source>
</evidence>